<dbReference type="EMBL" id="CP018171">
    <property type="protein sequence ID" value="APH73606.1"/>
    <property type="molecule type" value="Genomic_DNA"/>
</dbReference>
<evidence type="ECO:0000313" key="3">
    <source>
        <dbReference type="Proteomes" id="UP000182840"/>
    </source>
</evidence>
<name>A0A1L3SVZ9_9HYPH</name>
<dbReference type="Gene3D" id="3.20.20.150">
    <property type="entry name" value="Divalent-metal-dependent TIM barrel enzymes"/>
    <property type="match status" value="1"/>
</dbReference>
<dbReference type="KEGG" id="meso:BSQ44_21170"/>
<evidence type="ECO:0000259" key="1">
    <source>
        <dbReference type="Pfam" id="PF01261"/>
    </source>
</evidence>
<dbReference type="SUPFAM" id="SSF51658">
    <property type="entry name" value="Xylose isomerase-like"/>
    <property type="match status" value="1"/>
</dbReference>
<dbReference type="GO" id="GO:0016853">
    <property type="term" value="F:isomerase activity"/>
    <property type="evidence" value="ECO:0007669"/>
    <property type="project" value="UniProtKB-KW"/>
</dbReference>
<gene>
    <name evidence="2" type="ORF">BSQ44_21170</name>
</gene>
<dbReference type="PANTHER" id="PTHR12110">
    <property type="entry name" value="HYDROXYPYRUVATE ISOMERASE"/>
    <property type="match status" value="1"/>
</dbReference>
<organism evidence="2 3">
    <name type="scientific">Aquibium oceanicum</name>
    <dbReference type="NCBI Taxonomy" id="1670800"/>
    <lineage>
        <taxon>Bacteria</taxon>
        <taxon>Pseudomonadati</taxon>
        <taxon>Pseudomonadota</taxon>
        <taxon>Alphaproteobacteria</taxon>
        <taxon>Hyphomicrobiales</taxon>
        <taxon>Phyllobacteriaceae</taxon>
        <taxon>Aquibium</taxon>
    </lineage>
</organism>
<dbReference type="RefSeq" id="WP_072607073.1">
    <property type="nucleotide sequence ID" value="NZ_CP018171.1"/>
</dbReference>
<protein>
    <submittedName>
        <fullName evidence="2">Xylose isomerase</fullName>
    </submittedName>
</protein>
<dbReference type="InterPro" id="IPR013022">
    <property type="entry name" value="Xyl_isomerase-like_TIM-brl"/>
</dbReference>
<reference evidence="3" key="1">
    <citation type="submission" date="2016-11" db="EMBL/GenBank/DDBJ databases">
        <title>Mesorhizobium oceanicum sp. nov., isolated from deep seawater in South China Sea.</title>
        <authorList>
            <person name="Fu G.-Y."/>
        </authorList>
    </citation>
    <scope>NUCLEOTIDE SEQUENCE [LARGE SCALE GENOMIC DNA]</scope>
    <source>
        <strain evidence="3">B7</strain>
    </source>
</reference>
<evidence type="ECO:0000313" key="2">
    <source>
        <dbReference type="EMBL" id="APH73606.1"/>
    </source>
</evidence>
<sequence>MDWSFQLYSARNFQPWDGVLKLLAECGYRQVEGFGGVYSDPPAFRAEMDRNGLSMPTGHFSIDALESDFDGVRRTADALGVTTLICPFLMPDQRPADAAGWRGFGERLAQAGERAGKAGYGFAWHNHDFEFKALPDGSLPQDLVFCAAPDLGWEIDVAWVVRGGADPSAWIDRYGSRISAVHVKDIAKPGEGKDEDGWADVGHGTIDWAALMAQLRAKTSARFFVMEHDNPNDIGRFARRSIEAASTYQE</sequence>
<dbReference type="InterPro" id="IPR050312">
    <property type="entry name" value="IolE/XylAMocC-like"/>
</dbReference>
<dbReference type="InterPro" id="IPR036237">
    <property type="entry name" value="Xyl_isomerase-like_sf"/>
</dbReference>
<keyword evidence="3" id="KW-1185">Reference proteome</keyword>
<dbReference type="OrthoDB" id="9798407at2"/>
<dbReference type="AlphaFoldDB" id="A0A1L3SVZ9"/>
<feature type="domain" description="Xylose isomerase-like TIM barrel" evidence="1">
    <location>
        <begin position="21"/>
        <end position="233"/>
    </location>
</feature>
<dbReference type="Proteomes" id="UP000182840">
    <property type="component" value="Chromosome"/>
</dbReference>
<keyword evidence="2" id="KW-0413">Isomerase</keyword>
<dbReference type="PANTHER" id="PTHR12110:SF41">
    <property type="entry name" value="INOSOSE DEHYDRATASE"/>
    <property type="match status" value="1"/>
</dbReference>
<accession>A0A1L3SVZ9</accession>
<proteinExistence type="predicted"/>
<dbReference type="STRING" id="1670800.BSQ44_21170"/>
<dbReference type="Pfam" id="PF01261">
    <property type="entry name" value="AP_endonuc_2"/>
    <property type="match status" value="1"/>
</dbReference>